<gene>
    <name evidence="2" type="ORF">BGZ80_005967</name>
</gene>
<evidence type="ECO:0000313" key="2">
    <source>
        <dbReference type="EMBL" id="KAG0002507.1"/>
    </source>
</evidence>
<feature type="region of interest" description="Disordered" evidence="1">
    <location>
        <begin position="269"/>
        <end position="300"/>
    </location>
</feature>
<organism evidence="2 3">
    <name type="scientific">Entomortierella chlamydospora</name>
    <dbReference type="NCBI Taxonomy" id="101097"/>
    <lineage>
        <taxon>Eukaryota</taxon>
        <taxon>Fungi</taxon>
        <taxon>Fungi incertae sedis</taxon>
        <taxon>Mucoromycota</taxon>
        <taxon>Mortierellomycotina</taxon>
        <taxon>Mortierellomycetes</taxon>
        <taxon>Mortierellales</taxon>
        <taxon>Mortierellaceae</taxon>
        <taxon>Entomortierella</taxon>
    </lineage>
</organism>
<name>A0A9P6MIN2_9FUNG</name>
<dbReference type="AlphaFoldDB" id="A0A9P6MIN2"/>
<proteinExistence type="predicted"/>
<accession>A0A9P6MIN2</accession>
<feature type="non-terminal residue" evidence="2">
    <location>
        <position position="863"/>
    </location>
</feature>
<feature type="non-terminal residue" evidence="2">
    <location>
        <position position="1"/>
    </location>
</feature>
<feature type="region of interest" description="Disordered" evidence="1">
    <location>
        <begin position="512"/>
        <end position="536"/>
    </location>
</feature>
<reference evidence="2" key="1">
    <citation type="journal article" date="2020" name="Fungal Divers.">
        <title>Resolving the Mortierellaceae phylogeny through synthesis of multi-gene phylogenetics and phylogenomics.</title>
        <authorList>
            <person name="Vandepol N."/>
            <person name="Liber J."/>
            <person name="Desiro A."/>
            <person name="Na H."/>
            <person name="Kennedy M."/>
            <person name="Barry K."/>
            <person name="Grigoriev I.V."/>
            <person name="Miller A.N."/>
            <person name="O'Donnell K."/>
            <person name="Stajich J.E."/>
            <person name="Bonito G."/>
        </authorList>
    </citation>
    <scope>NUCLEOTIDE SEQUENCE</scope>
    <source>
        <strain evidence="2">NRRL 2769</strain>
    </source>
</reference>
<evidence type="ECO:0000256" key="1">
    <source>
        <dbReference type="SAM" id="MobiDB-lite"/>
    </source>
</evidence>
<feature type="compositionally biased region" description="Polar residues" evidence="1">
    <location>
        <begin position="512"/>
        <end position="522"/>
    </location>
</feature>
<evidence type="ECO:0000313" key="3">
    <source>
        <dbReference type="Proteomes" id="UP000703661"/>
    </source>
</evidence>
<comment type="caution">
    <text evidence="2">The sequence shown here is derived from an EMBL/GenBank/DDBJ whole genome shotgun (WGS) entry which is preliminary data.</text>
</comment>
<feature type="compositionally biased region" description="Acidic residues" evidence="1">
    <location>
        <begin position="279"/>
        <end position="298"/>
    </location>
</feature>
<feature type="compositionally biased region" description="Basic and acidic residues" evidence="1">
    <location>
        <begin position="526"/>
        <end position="536"/>
    </location>
</feature>
<sequence>IASGELYEEKFGQPEAHPTLNIGNILPPTFILLEGFETDLNVAPILPLLQAHLESFEDNQRLKKDDIALLMSHYHLQHLNSTFLGVNRERRSAAEGTTNTSTTKHPLWDKAADLIRQSSNTKDIPINPSGVSCTITEHIGEFATATTNLWDGSIYKKSLDYLLRILLRVNLAPVRESKNKERTKAETQKRHDRSEKTIKMTLGLWRSKVWGLCDQLDKALHSSNPTAKSKNRILAITKRLSTLQREKLEVSHTRLPSLKAQLSQLGGSIASAGSGEPSLFDDEDDMDDDDDDDGDDGNLGDVDWVRKNDFSDRECEEVARIAIILRPYVPKRQKSSGKSGTKEAVAHVALRAPIVLIANKILRATGYHDFARKISPQVPATSIHSLHLGSVGFYEVLCSSRPERFDVMDADGNPLTYVKNVTLHQRNKEAVLGAFLDLEKVKKICNSYGLTFGNSKFDQRKKTRADGENKWVKEYIERGLTKSEVQTQAETCSTVVKQKEAQVKKLRKAVSNKQALQTSASQSHRKAQDKASKSDAYAKLRAARETLRDGRKALSLKKRLSETSAKSNKISSSAEKAAVSDEDYAVQVETRVTVPTWIHPASEDKAEFFDISELVANARGKNRLITFAGTDYGLHRMSETVAMTQSQIESHINRYHALFGYEGEASSEYLSAPVGIGIDLPSISPSPLPESLSDLKLPKSNKITAAQVNSLSRSRKVSKKRERRLKKDEKVVEVFGVVSDKINSLTTADSMTAIDLAHDARKKVRDTLREFEASNPRQKELHTQRIRTKRTWSAMCANERRYVQQYAVQEHARNQKPIQSSSQAVELATGISRGSISDSRLMTQGLNLVDKQVILSDVSPIDG</sequence>
<dbReference type="EMBL" id="JAAAID010002940">
    <property type="protein sequence ID" value="KAG0002507.1"/>
    <property type="molecule type" value="Genomic_DNA"/>
</dbReference>
<protein>
    <submittedName>
        <fullName evidence="2">Uncharacterized protein</fullName>
    </submittedName>
</protein>
<keyword evidence="3" id="KW-1185">Reference proteome</keyword>
<dbReference type="Proteomes" id="UP000703661">
    <property type="component" value="Unassembled WGS sequence"/>
</dbReference>